<dbReference type="Proteomes" id="UP000181870">
    <property type="component" value="Unassembled WGS sequence"/>
</dbReference>
<dbReference type="PANTHER" id="PTHR35004:SF7">
    <property type="entry name" value="INTEGRASE PROTEIN"/>
    <property type="match status" value="1"/>
</dbReference>
<evidence type="ECO:0000256" key="2">
    <source>
        <dbReference type="SAM" id="MobiDB-lite"/>
    </source>
</evidence>
<keyword evidence="4" id="KW-0371">Homeobox</keyword>
<dbReference type="SUPFAM" id="SSF46689">
    <property type="entry name" value="Homeodomain-like"/>
    <property type="match status" value="1"/>
</dbReference>
<dbReference type="EMBL" id="FNDO01000153">
    <property type="protein sequence ID" value="SDJ19800.1"/>
    <property type="molecule type" value="Genomic_DNA"/>
</dbReference>
<dbReference type="PROSITE" id="PS50994">
    <property type="entry name" value="INTEGRASE"/>
    <property type="match status" value="1"/>
</dbReference>
<protein>
    <submittedName>
        <fullName evidence="4">Homeodomain-like domain-containing protein</fullName>
    </submittedName>
</protein>
<dbReference type="InterPro" id="IPR036388">
    <property type="entry name" value="WH-like_DNA-bd_sf"/>
</dbReference>
<comment type="similarity">
    <text evidence="1">Belongs to the transposase IS21/IS408/IS1162 family.</text>
</comment>
<evidence type="ECO:0000259" key="3">
    <source>
        <dbReference type="PROSITE" id="PS50994"/>
    </source>
</evidence>
<feature type="domain" description="Integrase catalytic" evidence="3">
    <location>
        <begin position="146"/>
        <end position="319"/>
    </location>
</feature>
<proteinExistence type="inferred from homology"/>
<evidence type="ECO:0000313" key="5">
    <source>
        <dbReference type="Proteomes" id="UP000181870"/>
    </source>
</evidence>
<gene>
    <name evidence="4" type="ORF">SAMN05192582_11532</name>
</gene>
<organism evidence="4 5">
    <name type="scientific">Bacteroides ovatus</name>
    <dbReference type="NCBI Taxonomy" id="28116"/>
    <lineage>
        <taxon>Bacteria</taxon>
        <taxon>Pseudomonadati</taxon>
        <taxon>Bacteroidota</taxon>
        <taxon>Bacteroidia</taxon>
        <taxon>Bacteroidales</taxon>
        <taxon>Bacteroidaceae</taxon>
        <taxon>Bacteroides</taxon>
    </lineage>
</organism>
<dbReference type="NCBIfam" id="NF033546">
    <property type="entry name" value="transpos_IS21"/>
    <property type="match status" value="1"/>
</dbReference>
<dbReference type="GO" id="GO:0003677">
    <property type="term" value="F:DNA binding"/>
    <property type="evidence" value="ECO:0007669"/>
    <property type="project" value="UniProtKB-KW"/>
</dbReference>
<sequence length="534" mass="61154">MITMVDKQTIIHLYRSRGLSKRAIARELDISRKTVHKVIQEYESTLSSDTPSVSLETILTTAPRYDSSKRSRRVITGQVQSIIDDCLAKNASKRASGLKKQCMLKKDIHNLLLSRGFSVSYPSVCKYITGIDTQKSRKREEAFIRQYYIPGENCEFDWGEVKLRIHGKLQRFFLAVFTFSHSNGRYAYLFRHQNTLAFMESHRNFFRQVKGVPYVMVYDNMRVAVKDFVGTDKTPTEALSRMCAFYRFDFRFCNARAGWEKGHVERSVEYVRRKAFCMKMDFDSVEEAGKHLQEVCEGLNTQAGSISTLDKVESLAADLAALQPHINEMGCFQMEDYKVDKWSTICMKNIHYSVPDTLVGKTVSVKIYSEKVVIFHGQVKVAAHERVYGVADWKIQLEHYARTLLRKPGAVQGSLALMQMPAKIQELFQIHFQDNGRDFVLLIQYAAENGFTDKDIIRSYEALRLRGVHKVSADQIKAFMHANNEPQDGNGENVPAPEHRQQSRQIEDAAMGILVDLTRMMDSTQALTQIDSLN</sequence>
<dbReference type="InterPro" id="IPR012337">
    <property type="entry name" value="RNaseH-like_sf"/>
</dbReference>
<dbReference type="InterPro" id="IPR054353">
    <property type="entry name" value="IstA-like_C"/>
</dbReference>
<name>A0A1G8RTY8_BACOV</name>
<dbReference type="PANTHER" id="PTHR35004">
    <property type="entry name" value="TRANSPOSASE RV3428C-RELATED"/>
    <property type="match status" value="1"/>
</dbReference>
<feature type="region of interest" description="Disordered" evidence="2">
    <location>
        <begin position="483"/>
        <end position="503"/>
    </location>
</feature>
<dbReference type="Pfam" id="PF13384">
    <property type="entry name" value="HTH_23"/>
    <property type="match status" value="1"/>
</dbReference>
<reference evidence="4 5" key="1">
    <citation type="submission" date="2016-10" db="EMBL/GenBank/DDBJ databases">
        <authorList>
            <person name="de Groot N.N."/>
        </authorList>
    </citation>
    <scope>NUCLEOTIDE SEQUENCE [LARGE SCALE GENOMIC DNA]</scope>
    <source>
        <strain evidence="4 5">NLAE-zl-C57</strain>
    </source>
</reference>
<keyword evidence="4" id="KW-0238">DNA-binding</keyword>
<dbReference type="Gene3D" id="3.30.420.10">
    <property type="entry name" value="Ribonuclease H-like superfamily/Ribonuclease H"/>
    <property type="match status" value="1"/>
</dbReference>
<evidence type="ECO:0000313" key="4">
    <source>
        <dbReference type="EMBL" id="SDJ19800.1"/>
    </source>
</evidence>
<dbReference type="GO" id="GO:0015074">
    <property type="term" value="P:DNA integration"/>
    <property type="evidence" value="ECO:0007669"/>
    <property type="project" value="InterPro"/>
</dbReference>
<dbReference type="SUPFAM" id="SSF53098">
    <property type="entry name" value="Ribonuclease H-like"/>
    <property type="match status" value="1"/>
</dbReference>
<evidence type="ECO:0000256" key="1">
    <source>
        <dbReference type="ARBA" id="ARBA00009277"/>
    </source>
</evidence>
<dbReference type="InterPro" id="IPR036397">
    <property type="entry name" value="RNaseH_sf"/>
</dbReference>
<dbReference type="AlphaFoldDB" id="A0A1G8RTY8"/>
<accession>A0A1G8RTY8</accession>
<dbReference type="Pfam" id="PF22483">
    <property type="entry name" value="Mu-transpos_C_2"/>
    <property type="match status" value="1"/>
</dbReference>
<dbReference type="Gene3D" id="1.10.10.10">
    <property type="entry name" value="Winged helix-like DNA-binding domain superfamily/Winged helix DNA-binding domain"/>
    <property type="match status" value="1"/>
</dbReference>
<dbReference type="InterPro" id="IPR001584">
    <property type="entry name" value="Integrase_cat-core"/>
</dbReference>
<dbReference type="InterPro" id="IPR009057">
    <property type="entry name" value="Homeodomain-like_sf"/>
</dbReference>